<evidence type="ECO:0000313" key="2">
    <source>
        <dbReference type="EMBL" id="KAK1924413.1"/>
    </source>
</evidence>
<feature type="compositionally biased region" description="Low complexity" evidence="1">
    <location>
        <begin position="130"/>
        <end position="141"/>
    </location>
</feature>
<dbReference type="AlphaFoldDB" id="A0AAD9D1C9"/>
<proteinExistence type="predicted"/>
<organism evidence="2 3">
    <name type="scientific">Papiliotrema laurentii</name>
    <name type="common">Cryptococcus laurentii</name>
    <dbReference type="NCBI Taxonomy" id="5418"/>
    <lineage>
        <taxon>Eukaryota</taxon>
        <taxon>Fungi</taxon>
        <taxon>Dikarya</taxon>
        <taxon>Basidiomycota</taxon>
        <taxon>Agaricomycotina</taxon>
        <taxon>Tremellomycetes</taxon>
        <taxon>Tremellales</taxon>
        <taxon>Rhynchogastremaceae</taxon>
        <taxon>Papiliotrema</taxon>
    </lineage>
</organism>
<feature type="compositionally biased region" description="Polar residues" evidence="1">
    <location>
        <begin position="1"/>
        <end position="17"/>
    </location>
</feature>
<protein>
    <submittedName>
        <fullName evidence="2">Uncharacterized protein</fullName>
    </submittedName>
</protein>
<dbReference type="EMBL" id="JAODAN010000005">
    <property type="protein sequence ID" value="KAK1924413.1"/>
    <property type="molecule type" value="Genomic_DNA"/>
</dbReference>
<evidence type="ECO:0000256" key="1">
    <source>
        <dbReference type="SAM" id="MobiDB-lite"/>
    </source>
</evidence>
<sequence length="235" mass="24760">MADFTPPQSTHNTPLRHSSQPSQAPASPSAAHGNQGAPLLDLDMASASGSRPARPASPPGDMDVDPDGPLSPMGMHASLEDEHVEEEDGSEAERSDLAQGESDADSGRLEETDGEGEDAGQTGYGGGGDTTQRAQGKQRAGPRGGRAGKRAASSKASQDSRAERAQQGKQVKMADGAVLDRYNRGASCRRTDPLAHLLIFSHRRCHPRLRPELRLGRCMMGYSRATGSPSHADCI</sequence>
<keyword evidence="3" id="KW-1185">Reference proteome</keyword>
<feature type="compositionally biased region" description="Low complexity" evidence="1">
    <location>
        <begin position="18"/>
        <end position="31"/>
    </location>
</feature>
<feature type="region of interest" description="Disordered" evidence="1">
    <location>
        <begin position="1"/>
        <end position="172"/>
    </location>
</feature>
<dbReference type="Proteomes" id="UP001182556">
    <property type="component" value="Unassembled WGS sequence"/>
</dbReference>
<comment type="caution">
    <text evidence="2">The sequence shown here is derived from an EMBL/GenBank/DDBJ whole genome shotgun (WGS) entry which is preliminary data.</text>
</comment>
<gene>
    <name evidence="2" type="ORF">DB88DRAFT_490323</name>
</gene>
<evidence type="ECO:0000313" key="3">
    <source>
        <dbReference type="Proteomes" id="UP001182556"/>
    </source>
</evidence>
<reference evidence="2" key="1">
    <citation type="submission" date="2023-02" db="EMBL/GenBank/DDBJ databases">
        <title>Identification and recombinant expression of a fungal hydrolase from Papiliotrema laurentii that hydrolyzes apple cutin and clears colloidal polyester polyurethane.</title>
        <authorList>
            <consortium name="DOE Joint Genome Institute"/>
            <person name="Roman V.A."/>
            <person name="Bojanowski C."/>
            <person name="Crable B.R."/>
            <person name="Wagner D.N."/>
            <person name="Hung C.S."/>
            <person name="Nadeau L.J."/>
            <person name="Schratz L."/>
            <person name="Haridas S."/>
            <person name="Pangilinan J."/>
            <person name="Lipzen A."/>
            <person name="Na H."/>
            <person name="Yan M."/>
            <person name="Ng V."/>
            <person name="Grigoriev I.V."/>
            <person name="Spatafora J.W."/>
            <person name="Barlow D."/>
            <person name="Biffinger J."/>
            <person name="Kelley-Loughnane N."/>
            <person name="Varaljay V.A."/>
            <person name="Crookes-Goodson W.J."/>
        </authorList>
    </citation>
    <scope>NUCLEOTIDE SEQUENCE</scope>
    <source>
        <strain evidence="2">5307AH</strain>
    </source>
</reference>
<name>A0AAD9D1C9_PAPLA</name>
<accession>A0AAD9D1C9</accession>
<feature type="compositionally biased region" description="Low complexity" evidence="1">
    <location>
        <begin position="45"/>
        <end position="54"/>
    </location>
</feature>